<keyword evidence="3" id="KW-1185">Reference proteome</keyword>
<name>E2BNU6_HARSA</name>
<gene>
    <name evidence="2" type="ORF">EAI_16570</name>
</gene>
<dbReference type="Proteomes" id="UP000008237">
    <property type="component" value="Unassembled WGS sequence"/>
</dbReference>
<dbReference type="EMBL" id="GL449507">
    <property type="protein sequence ID" value="EFN82629.1"/>
    <property type="molecule type" value="Genomic_DNA"/>
</dbReference>
<protein>
    <submittedName>
        <fullName evidence="2">Uncharacterized protein</fullName>
    </submittedName>
</protein>
<feature type="compositionally biased region" description="Basic and acidic residues" evidence="1">
    <location>
        <begin position="55"/>
        <end position="81"/>
    </location>
</feature>
<evidence type="ECO:0000313" key="3">
    <source>
        <dbReference type="Proteomes" id="UP000008237"/>
    </source>
</evidence>
<reference evidence="2 3" key="1">
    <citation type="journal article" date="2010" name="Science">
        <title>Genomic comparison of the ants Camponotus floridanus and Harpegnathos saltator.</title>
        <authorList>
            <person name="Bonasio R."/>
            <person name="Zhang G."/>
            <person name="Ye C."/>
            <person name="Mutti N.S."/>
            <person name="Fang X."/>
            <person name="Qin N."/>
            <person name="Donahue G."/>
            <person name="Yang P."/>
            <person name="Li Q."/>
            <person name="Li C."/>
            <person name="Zhang P."/>
            <person name="Huang Z."/>
            <person name="Berger S.L."/>
            <person name="Reinberg D."/>
            <person name="Wang J."/>
            <person name="Liebig J."/>
        </authorList>
    </citation>
    <scope>NUCLEOTIDE SEQUENCE [LARGE SCALE GENOMIC DNA]</scope>
    <source>
        <strain evidence="2 3">R22 G/1</strain>
    </source>
</reference>
<organism evidence="3">
    <name type="scientific">Harpegnathos saltator</name>
    <name type="common">Jerdon's jumping ant</name>
    <dbReference type="NCBI Taxonomy" id="610380"/>
    <lineage>
        <taxon>Eukaryota</taxon>
        <taxon>Metazoa</taxon>
        <taxon>Ecdysozoa</taxon>
        <taxon>Arthropoda</taxon>
        <taxon>Hexapoda</taxon>
        <taxon>Insecta</taxon>
        <taxon>Pterygota</taxon>
        <taxon>Neoptera</taxon>
        <taxon>Endopterygota</taxon>
        <taxon>Hymenoptera</taxon>
        <taxon>Apocrita</taxon>
        <taxon>Aculeata</taxon>
        <taxon>Formicoidea</taxon>
        <taxon>Formicidae</taxon>
        <taxon>Ponerinae</taxon>
        <taxon>Ponerini</taxon>
        <taxon>Harpegnathos</taxon>
    </lineage>
</organism>
<sequence>MCTAVAGAFGTRGITVAILKATEEAILVECKAAQSCESRKQLASIECYGNCEDDERTKASPESRARPTRPSRRDHVAKYRVKHEKDEEKDLRDIEWCYRSHERSRRQRIATGLSWSHGRGPFNSACISPTVSCKVWFSPLSAEITKKTVRADFRKNSTLKTYKPITPLEKYTIQ</sequence>
<evidence type="ECO:0000256" key="1">
    <source>
        <dbReference type="SAM" id="MobiDB-lite"/>
    </source>
</evidence>
<evidence type="ECO:0000313" key="2">
    <source>
        <dbReference type="EMBL" id="EFN82629.1"/>
    </source>
</evidence>
<dbReference type="InParanoid" id="E2BNU6"/>
<feature type="region of interest" description="Disordered" evidence="1">
    <location>
        <begin position="53"/>
        <end position="81"/>
    </location>
</feature>
<proteinExistence type="predicted"/>
<dbReference type="AlphaFoldDB" id="E2BNU6"/>
<accession>E2BNU6</accession>